<evidence type="ECO:0000313" key="2">
    <source>
        <dbReference type="Proteomes" id="UP000708208"/>
    </source>
</evidence>
<dbReference type="Proteomes" id="UP000708208">
    <property type="component" value="Unassembled WGS sequence"/>
</dbReference>
<reference evidence="1" key="1">
    <citation type="submission" date="2021-06" db="EMBL/GenBank/DDBJ databases">
        <authorList>
            <person name="Hodson N. C."/>
            <person name="Mongue J. A."/>
            <person name="Jaron S. K."/>
        </authorList>
    </citation>
    <scope>NUCLEOTIDE SEQUENCE</scope>
</reference>
<sequence>CYSQHLVGKICSSCFNGGGDFILLYNNSYCCAPDIRDVDGGIIYVLGNVTECGQASWKTQANGPGVNYLDKFRMVSFALGNYFYPV</sequence>
<dbReference type="EMBL" id="CAJVCH010003667">
    <property type="protein sequence ID" value="CAG7649772.1"/>
    <property type="molecule type" value="Genomic_DNA"/>
</dbReference>
<gene>
    <name evidence="1" type="ORF">AFUS01_LOCUS697</name>
</gene>
<dbReference type="AlphaFoldDB" id="A0A8J2JGS1"/>
<comment type="caution">
    <text evidence="1">The sequence shown here is derived from an EMBL/GenBank/DDBJ whole genome shotgun (WGS) entry which is preliminary data.</text>
</comment>
<organism evidence="1 2">
    <name type="scientific">Allacma fusca</name>
    <dbReference type="NCBI Taxonomy" id="39272"/>
    <lineage>
        <taxon>Eukaryota</taxon>
        <taxon>Metazoa</taxon>
        <taxon>Ecdysozoa</taxon>
        <taxon>Arthropoda</taxon>
        <taxon>Hexapoda</taxon>
        <taxon>Collembola</taxon>
        <taxon>Symphypleona</taxon>
        <taxon>Sminthuridae</taxon>
        <taxon>Allacma</taxon>
    </lineage>
</organism>
<accession>A0A8J2JGS1</accession>
<name>A0A8J2JGS1_9HEXA</name>
<keyword evidence="2" id="KW-1185">Reference proteome</keyword>
<protein>
    <submittedName>
        <fullName evidence="1">Uncharacterized protein</fullName>
    </submittedName>
</protein>
<proteinExistence type="predicted"/>
<feature type="non-terminal residue" evidence="1">
    <location>
        <position position="1"/>
    </location>
</feature>
<evidence type="ECO:0000313" key="1">
    <source>
        <dbReference type="EMBL" id="CAG7649772.1"/>
    </source>
</evidence>